<dbReference type="EMBL" id="LDAU01000232">
    <property type="protein sequence ID" value="KRW98686.1"/>
    <property type="molecule type" value="Genomic_DNA"/>
</dbReference>
<keyword evidence="3" id="KW-1185">Reference proteome</keyword>
<dbReference type="Gene3D" id="2.160.20.10">
    <property type="entry name" value="Single-stranded right-handed beta-helix, Pectin lyase-like"/>
    <property type="match status" value="1"/>
</dbReference>
<accession>A0A0V0Q904</accession>
<comment type="caution">
    <text evidence="2">The sequence shown here is derived from an EMBL/GenBank/DDBJ whole genome shotgun (WGS) entry which is preliminary data.</text>
</comment>
<proteinExistence type="predicted"/>
<gene>
    <name evidence="2" type="ORF">PPERSA_00274</name>
</gene>
<dbReference type="GO" id="GO:0016829">
    <property type="term" value="F:lyase activity"/>
    <property type="evidence" value="ECO:0007669"/>
    <property type="project" value="UniProtKB-KW"/>
</dbReference>
<evidence type="ECO:0000313" key="3">
    <source>
        <dbReference type="Proteomes" id="UP000054937"/>
    </source>
</evidence>
<dbReference type="SUPFAM" id="SSF51126">
    <property type="entry name" value="Pectin lyase-like"/>
    <property type="match status" value="1"/>
</dbReference>
<organism evidence="2 3">
    <name type="scientific">Pseudocohnilembus persalinus</name>
    <name type="common">Ciliate</name>
    <dbReference type="NCBI Taxonomy" id="266149"/>
    <lineage>
        <taxon>Eukaryota</taxon>
        <taxon>Sar</taxon>
        <taxon>Alveolata</taxon>
        <taxon>Ciliophora</taxon>
        <taxon>Intramacronucleata</taxon>
        <taxon>Oligohymenophorea</taxon>
        <taxon>Scuticociliatia</taxon>
        <taxon>Philasterida</taxon>
        <taxon>Pseudocohnilembidae</taxon>
        <taxon>Pseudocohnilembus</taxon>
    </lineage>
</organism>
<dbReference type="InParanoid" id="A0A0V0Q904"/>
<dbReference type="OrthoDB" id="328023at2759"/>
<evidence type="ECO:0000313" key="2">
    <source>
        <dbReference type="EMBL" id="KRW98686.1"/>
    </source>
</evidence>
<sequence length="155" mass="17073">MQMMASQFGGGAQLQDIYKFDIINCNFENNLAGGLGGGIAVFNFTVGQIISSNFTNNQVSYSGGAIQLFDGEVFKIYDCNFDDNGGNAQTGGAIQTYEVNHISILDSIFQYNFCANSGGGIYIKYASEIFVERSTFYNNTAHNETLLQKQFYHVQ</sequence>
<dbReference type="AlphaFoldDB" id="A0A0V0Q904"/>
<feature type="domain" description="Right handed beta helix" evidence="1">
    <location>
        <begin position="20"/>
        <end position="140"/>
    </location>
</feature>
<keyword evidence="2" id="KW-0456">Lyase</keyword>
<protein>
    <submittedName>
        <fullName evidence="2">Pectin lyase fold/virulence factor</fullName>
    </submittedName>
</protein>
<dbReference type="Proteomes" id="UP000054937">
    <property type="component" value="Unassembled WGS sequence"/>
</dbReference>
<dbReference type="InterPro" id="IPR039448">
    <property type="entry name" value="Beta_helix"/>
</dbReference>
<evidence type="ECO:0000259" key="1">
    <source>
        <dbReference type="Pfam" id="PF13229"/>
    </source>
</evidence>
<dbReference type="Pfam" id="PF13229">
    <property type="entry name" value="Beta_helix"/>
    <property type="match status" value="1"/>
</dbReference>
<dbReference type="PANTHER" id="PTHR11319">
    <property type="entry name" value="G PROTEIN-COUPLED RECEPTOR-RELATED"/>
    <property type="match status" value="1"/>
</dbReference>
<dbReference type="PANTHER" id="PTHR11319:SF35">
    <property type="entry name" value="OUTER MEMBRANE PROTEIN PMPC-RELATED"/>
    <property type="match status" value="1"/>
</dbReference>
<dbReference type="InterPro" id="IPR011050">
    <property type="entry name" value="Pectin_lyase_fold/virulence"/>
</dbReference>
<dbReference type="InterPro" id="IPR012334">
    <property type="entry name" value="Pectin_lyas_fold"/>
</dbReference>
<reference evidence="2 3" key="1">
    <citation type="journal article" date="2015" name="Sci. Rep.">
        <title>Genome of the facultative scuticociliatosis pathogen Pseudocohnilembus persalinus provides insight into its virulence through horizontal gene transfer.</title>
        <authorList>
            <person name="Xiong J."/>
            <person name="Wang G."/>
            <person name="Cheng J."/>
            <person name="Tian M."/>
            <person name="Pan X."/>
            <person name="Warren A."/>
            <person name="Jiang C."/>
            <person name="Yuan D."/>
            <person name="Miao W."/>
        </authorList>
    </citation>
    <scope>NUCLEOTIDE SEQUENCE [LARGE SCALE GENOMIC DNA]</scope>
    <source>
        <strain evidence="2">36N120E</strain>
    </source>
</reference>
<name>A0A0V0Q904_PSEPJ</name>